<keyword evidence="2" id="KW-0812">Transmembrane</keyword>
<feature type="compositionally biased region" description="Polar residues" evidence="1">
    <location>
        <begin position="1"/>
        <end position="11"/>
    </location>
</feature>
<sequence>MSQRFKNQKTNIHGDGNAVGNSNTVIVNKETHNYHGGPNSEDSGTGHIFSAMFGMIIAIVFFAYWFAKYADIIYTFVLFAAVCGIIISASATLYNVWREYPTHAAQSGLITVIGMILAAAVLLAMPPYPHCQTLNPRGKLPTA</sequence>
<dbReference type="AlphaFoldDB" id="A0A843SCY0"/>
<dbReference type="RefSeq" id="WP_152807556.1">
    <property type="nucleotide sequence ID" value="NZ_WHUF01000005.1"/>
</dbReference>
<keyword evidence="4" id="KW-1185">Reference proteome</keyword>
<feature type="transmembrane region" description="Helical" evidence="2">
    <location>
        <begin position="48"/>
        <end position="67"/>
    </location>
</feature>
<gene>
    <name evidence="3" type="ORF">GEV01_21525</name>
</gene>
<feature type="region of interest" description="Disordered" evidence="1">
    <location>
        <begin position="1"/>
        <end position="21"/>
    </location>
</feature>
<keyword evidence="2" id="KW-0472">Membrane</keyword>
<comment type="caution">
    <text evidence="3">The sequence shown here is derived from an EMBL/GenBank/DDBJ whole genome shotgun (WGS) entry which is preliminary data.</text>
</comment>
<organism evidence="3 4">
    <name type="scientific">Rugamonas rivuli</name>
    <dbReference type="NCBI Taxonomy" id="2743358"/>
    <lineage>
        <taxon>Bacteria</taxon>
        <taxon>Pseudomonadati</taxon>
        <taxon>Pseudomonadota</taxon>
        <taxon>Betaproteobacteria</taxon>
        <taxon>Burkholderiales</taxon>
        <taxon>Oxalobacteraceae</taxon>
        <taxon>Telluria group</taxon>
        <taxon>Rugamonas</taxon>
    </lineage>
</organism>
<evidence type="ECO:0000313" key="3">
    <source>
        <dbReference type="EMBL" id="MQA22099.1"/>
    </source>
</evidence>
<accession>A0A843SCY0</accession>
<name>A0A843SCY0_9BURK</name>
<evidence type="ECO:0000256" key="1">
    <source>
        <dbReference type="SAM" id="MobiDB-lite"/>
    </source>
</evidence>
<evidence type="ECO:0000256" key="2">
    <source>
        <dbReference type="SAM" id="Phobius"/>
    </source>
</evidence>
<feature type="transmembrane region" description="Helical" evidence="2">
    <location>
        <begin position="109"/>
        <end position="128"/>
    </location>
</feature>
<keyword evidence="2" id="KW-1133">Transmembrane helix</keyword>
<evidence type="ECO:0000313" key="4">
    <source>
        <dbReference type="Proteomes" id="UP000444318"/>
    </source>
</evidence>
<dbReference type="Proteomes" id="UP000444318">
    <property type="component" value="Unassembled WGS sequence"/>
</dbReference>
<reference evidence="3 4" key="1">
    <citation type="submission" date="2019-10" db="EMBL/GenBank/DDBJ databases">
        <title>Two novel species isolated from a subtropical stream in China.</title>
        <authorList>
            <person name="Lu H."/>
        </authorList>
    </citation>
    <scope>NUCLEOTIDE SEQUENCE [LARGE SCALE GENOMIC DNA]</scope>
    <source>
        <strain evidence="3 4">FT103W</strain>
    </source>
</reference>
<feature type="transmembrane region" description="Helical" evidence="2">
    <location>
        <begin position="73"/>
        <end position="97"/>
    </location>
</feature>
<dbReference type="EMBL" id="WHUF01000005">
    <property type="protein sequence ID" value="MQA22099.1"/>
    <property type="molecule type" value="Genomic_DNA"/>
</dbReference>
<protein>
    <submittedName>
        <fullName evidence="3">Uncharacterized protein</fullName>
    </submittedName>
</protein>
<proteinExistence type="predicted"/>